<keyword evidence="1" id="KW-1133">Transmembrane helix</keyword>
<evidence type="ECO:0000313" key="2">
    <source>
        <dbReference type="EMBL" id="OCF50779.1"/>
    </source>
</evidence>
<dbReference type="KEGG" id="kpin:30171204"/>
<evidence type="ECO:0000313" key="3">
    <source>
        <dbReference type="EMBL" id="WWC68555.1"/>
    </source>
</evidence>
<feature type="transmembrane region" description="Helical" evidence="1">
    <location>
        <begin position="69"/>
        <end position="90"/>
    </location>
</feature>
<keyword evidence="1" id="KW-0812">Transmembrane</keyword>
<protein>
    <submittedName>
        <fullName evidence="2">Uncharacterized protein</fullName>
    </submittedName>
</protein>
<accession>A0A1B9I5H7</accession>
<feature type="transmembrane region" description="Helical" evidence="1">
    <location>
        <begin position="145"/>
        <end position="165"/>
    </location>
</feature>
<reference evidence="2" key="3">
    <citation type="submission" date="2016-07" db="EMBL/GenBank/DDBJ databases">
        <title>Evolution of pathogenesis and genome organization in the Tremellales.</title>
        <authorList>
            <person name="Cuomo C."/>
            <person name="Litvintseva A."/>
            <person name="Heitman J."/>
            <person name="Chen Y."/>
            <person name="Sun S."/>
            <person name="Springer D."/>
            <person name="Dromer F."/>
            <person name="Young S."/>
            <person name="Zeng Q."/>
            <person name="Chapman S."/>
            <person name="Gujja S."/>
            <person name="Saif S."/>
            <person name="Birren B."/>
        </authorList>
    </citation>
    <scope>NUCLEOTIDE SEQUENCE</scope>
    <source>
        <strain evidence="2">CBS 10737</strain>
    </source>
</reference>
<reference evidence="3" key="2">
    <citation type="submission" date="2013-07" db="EMBL/GenBank/DDBJ databases">
        <authorList>
            <consortium name="The Broad Institute Genome Sequencing Platform"/>
            <person name="Cuomo C."/>
            <person name="Litvintseva A."/>
            <person name="Chen Y."/>
            <person name="Heitman J."/>
            <person name="Sun S."/>
            <person name="Springer D."/>
            <person name="Dromer F."/>
            <person name="Young S.K."/>
            <person name="Zeng Q."/>
            <person name="Gargeya S."/>
            <person name="Fitzgerald M."/>
            <person name="Abouelleil A."/>
            <person name="Alvarado L."/>
            <person name="Berlin A.M."/>
            <person name="Chapman S.B."/>
            <person name="Dewar J."/>
            <person name="Goldberg J."/>
            <person name="Griggs A."/>
            <person name="Gujja S."/>
            <person name="Hansen M."/>
            <person name="Howarth C."/>
            <person name="Imamovic A."/>
            <person name="Larimer J."/>
            <person name="McCowan C."/>
            <person name="Murphy C."/>
            <person name="Pearson M."/>
            <person name="Priest M."/>
            <person name="Roberts A."/>
            <person name="Saif S."/>
            <person name="Shea T."/>
            <person name="Sykes S."/>
            <person name="Wortman J."/>
            <person name="Nusbaum C."/>
            <person name="Birren B."/>
        </authorList>
    </citation>
    <scope>NUCLEOTIDE SEQUENCE</scope>
    <source>
        <strain evidence="3">CBS 10737</strain>
    </source>
</reference>
<name>A0A1B9I5H7_9TREE</name>
<dbReference type="Proteomes" id="UP000094020">
    <property type="component" value="Chromosome 3"/>
</dbReference>
<dbReference type="EMBL" id="KI894009">
    <property type="protein sequence ID" value="OCF50779.1"/>
    <property type="molecule type" value="Genomic_DNA"/>
</dbReference>
<dbReference type="RefSeq" id="XP_019011998.1">
    <property type="nucleotide sequence ID" value="XM_019154595.1"/>
</dbReference>
<keyword evidence="1" id="KW-0472">Membrane</keyword>
<dbReference type="AlphaFoldDB" id="A0A1B9I5H7"/>
<feature type="transmembrane region" description="Helical" evidence="1">
    <location>
        <begin position="102"/>
        <end position="124"/>
    </location>
</feature>
<dbReference type="EMBL" id="CP144521">
    <property type="protein sequence ID" value="WWC68555.1"/>
    <property type="molecule type" value="Genomic_DNA"/>
</dbReference>
<gene>
    <name evidence="2" type="ORF">I206_02835</name>
    <name evidence="3" type="ORF">I206_102484</name>
</gene>
<dbReference type="GeneID" id="30171204"/>
<proteinExistence type="predicted"/>
<reference evidence="3" key="4">
    <citation type="submission" date="2024-02" db="EMBL/GenBank/DDBJ databases">
        <title>Comparative genomics of Cryptococcus and Kwoniella reveals pathogenesis evolution and contrasting modes of karyotype evolution via chromosome fusion or intercentromeric recombination.</title>
        <authorList>
            <person name="Coelho M.A."/>
            <person name="David-Palma M."/>
            <person name="Shea T."/>
            <person name="Bowers K."/>
            <person name="McGinley-Smith S."/>
            <person name="Mohammad A.W."/>
            <person name="Gnirke A."/>
            <person name="Yurkov A.M."/>
            <person name="Nowrousian M."/>
            <person name="Sun S."/>
            <person name="Cuomo C.A."/>
            <person name="Heitman J."/>
        </authorList>
    </citation>
    <scope>NUCLEOTIDE SEQUENCE</scope>
    <source>
        <strain evidence="3">CBS 10737</strain>
    </source>
</reference>
<dbReference type="OrthoDB" id="2565893at2759"/>
<organism evidence="2">
    <name type="scientific">Kwoniella pini CBS 10737</name>
    <dbReference type="NCBI Taxonomy" id="1296096"/>
    <lineage>
        <taxon>Eukaryota</taxon>
        <taxon>Fungi</taxon>
        <taxon>Dikarya</taxon>
        <taxon>Basidiomycota</taxon>
        <taxon>Agaricomycotina</taxon>
        <taxon>Tremellomycetes</taxon>
        <taxon>Tremellales</taxon>
        <taxon>Cryptococcaceae</taxon>
        <taxon>Kwoniella</taxon>
    </lineage>
</organism>
<evidence type="ECO:0000256" key="1">
    <source>
        <dbReference type="SAM" id="Phobius"/>
    </source>
</evidence>
<keyword evidence="4" id="KW-1185">Reference proteome</keyword>
<reference evidence="2" key="1">
    <citation type="submission" date="2013-07" db="EMBL/GenBank/DDBJ databases">
        <title>The Genome Sequence of Cryptococcus pinus CBS10737.</title>
        <authorList>
            <consortium name="The Broad Institute Genome Sequencing Platform"/>
            <person name="Cuomo C."/>
            <person name="Litvintseva A."/>
            <person name="Chen Y."/>
            <person name="Heitman J."/>
            <person name="Sun S."/>
            <person name="Springer D."/>
            <person name="Dromer F."/>
            <person name="Young S.K."/>
            <person name="Zeng Q."/>
            <person name="Gargeya S."/>
            <person name="Fitzgerald M."/>
            <person name="Abouelleil A."/>
            <person name="Alvarado L."/>
            <person name="Berlin A.M."/>
            <person name="Chapman S.B."/>
            <person name="Dewar J."/>
            <person name="Goldberg J."/>
            <person name="Griggs A."/>
            <person name="Gujja S."/>
            <person name="Hansen M."/>
            <person name="Howarth C."/>
            <person name="Imamovic A."/>
            <person name="Larimer J."/>
            <person name="McCowan C."/>
            <person name="Murphy C."/>
            <person name="Pearson M."/>
            <person name="Priest M."/>
            <person name="Roberts A."/>
            <person name="Saif S."/>
            <person name="Shea T."/>
            <person name="Sykes S."/>
            <person name="Wortman J."/>
            <person name="Nusbaum C."/>
            <person name="Birren B."/>
        </authorList>
    </citation>
    <scope>NUCLEOTIDE SEQUENCE [LARGE SCALE GENOMIC DNA]</scope>
    <source>
        <strain evidence="2">CBS 10737</strain>
    </source>
</reference>
<evidence type="ECO:0000313" key="4">
    <source>
        <dbReference type="Proteomes" id="UP000094020"/>
    </source>
</evidence>
<sequence length="183" mass="20679">MNITFINRKGEEEVTQRNFHINLGPGGGCMQYRDEKPICQRAFFFKPSIEYLHLPSNQTLTEKFPNSTFVLINHVTLGFIVLSLIFFWVAPFVPGFYDRSAFTMMLGFISCLLLMVIGNASATLDLKHRLKGTIPEMKVKLEDGYGYMFFLLLMSSISMVAPAIVADGIKREPPPQETDDSVV</sequence>